<keyword evidence="6" id="KW-1185">Reference proteome</keyword>
<reference evidence="5 6" key="1">
    <citation type="journal article" date="2018" name="Mol. Genet. Genomics">
        <title>The red deer Cervus elaphus genome CerEla1.0: sequencing, annotating, genes, and chromosomes.</title>
        <authorList>
            <person name="Bana N.A."/>
            <person name="Nyiri A."/>
            <person name="Nagy J."/>
            <person name="Frank K."/>
            <person name="Nagy T."/>
            <person name="Steger V."/>
            <person name="Schiller M."/>
            <person name="Lakatos P."/>
            <person name="Sugar L."/>
            <person name="Horn P."/>
            <person name="Barta E."/>
            <person name="Orosz L."/>
        </authorList>
    </citation>
    <scope>NUCLEOTIDE SEQUENCE [LARGE SCALE GENOMIC DNA]</scope>
    <source>
        <strain evidence="5">Hungarian</strain>
    </source>
</reference>
<feature type="domain" description="NADH dehydrogenase subunit 5 C-terminal" evidence="4">
    <location>
        <begin position="90"/>
        <end position="167"/>
    </location>
</feature>
<sequence>MYPISYVMPRVYHNIYSNMCHYPNDIKINHCFLHLQPIRPHDSNNWHQPTLLCIPLSPKKCFCLFQSHSISVIQIVHNLNDGQDIKKNRSIFAGFLISNNIPPTAVPQITIPCYLKRTAPALNILGFILALKTSSNTKAEVQLFKCIQGYFFTIIHCLTPYLNLTSQKSASPF</sequence>
<dbReference type="InterPro" id="IPR010934">
    <property type="entry name" value="NADH_DH_su5_C"/>
</dbReference>
<evidence type="ECO:0000259" key="4">
    <source>
        <dbReference type="Pfam" id="PF06455"/>
    </source>
</evidence>
<evidence type="ECO:0000256" key="2">
    <source>
        <dbReference type="ARBA" id="ARBA00022967"/>
    </source>
</evidence>
<evidence type="ECO:0000313" key="5">
    <source>
        <dbReference type="EMBL" id="OWK00447.1"/>
    </source>
</evidence>
<dbReference type="Pfam" id="PF06455">
    <property type="entry name" value="NADH5_C"/>
    <property type="match status" value="1"/>
</dbReference>
<keyword evidence="3" id="KW-0520">NAD</keyword>
<evidence type="ECO:0000313" key="6">
    <source>
        <dbReference type="Proteomes" id="UP000242450"/>
    </source>
</evidence>
<name>A0A212C375_CEREH</name>
<comment type="caution">
    <text evidence="5">The sequence shown here is derived from an EMBL/GenBank/DDBJ whole genome shotgun (WGS) entry which is preliminary data.</text>
</comment>
<dbReference type="EMBL" id="MKHE01000031">
    <property type="protein sequence ID" value="OWK00447.1"/>
    <property type="molecule type" value="Genomic_DNA"/>
</dbReference>
<proteinExistence type="predicted"/>
<evidence type="ECO:0000256" key="1">
    <source>
        <dbReference type="ARBA" id="ARBA00022448"/>
    </source>
</evidence>
<accession>A0A212C375</accession>
<organism evidence="5 6">
    <name type="scientific">Cervus elaphus hippelaphus</name>
    <name type="common">European red deer</name>
    <dbReference type="NCBI Taxonomy" id="46360"/>
    <lineage>
        <taxon>Eukaryota</taxon>
        <taxon>Metazoa</taxon>
        <taxon>Chordata</taxon>
        <taxon>Craniata</taxon>
        <taxon>Vertebrata</taxon>
        <taxon>Euteleostomi</taxon>
        <taxon>Mammalia</taxon>
        <taxon>Eutheria</taxon>
        <taxon>Laurasiatheria</taxon>
        <taxon>Artiodactyla</taxon>
        <taxon>Ruminantia</taxon>
        <taxon>Pecora</taxon>
        <taxon>Cervidae</taxon>
        <taxon>Cervinae</taxon>
        <taxon>Cervus</taxon>
    </lineage>
</organism>
<keyword evidence="1" id="KW-0813">Transport</keyword>
<keyword evidence="2" id="KW-1278">Translocase</keyword>
<protein>
    <recommendedName>
        <fullName evidence="4">NADH dehydrogenase subunit 5 C-terminal domain-containing protein</fullName>
    </recommendedName>
</protein>
<dbReference type="AlphaFoldDB" id="A0A212C375"/>
<gene>
    <name evidence="5" type="ORF">Celaphus_00019527</name>
</gene>
<dbReference type="Proteomes" id="UP000242450">
    <property type="component" value="Chromosome 31"/>
</dbReference>
<evidence type="ECO:0000256" key="3">
    <source>
        <dbReference type="ARBA" id="ARBA00023027"/>
    </source>
</evidence>